<dbReference type="InterPro" id="IPR036457">
    <property type="entry name" value="PPM-type-like_dom_sf"/>
</dbReference>
<dbReference type="PROSITE" id="PS51746">
    <property type="entry name" value="PPM_2"/>
    <property type="match status" value="1"/>
</dbReference>
<dbReference type="Pfam" id="PF00481">
    <property type="entry name" value="PP2C"/>
    <property type="match status" value="1"/>
</dbReference>
<dbReference type="Gene3D" id="3.60.40.10">
    <property type="entry name" value="PPM-type phosphatase domain"/>
    <property type="match status" value="1"/>
</dbReference>
<organism evidence="2 3">
    <name type="scientific">Heterobasidion irregulare (strain TC 32-1)</name>
    <dbReference type="NCBI Taxonomy" id="747525"/>
    <lineage>
        <taxon>Eukaryota</taxon>
        <taxon>Fungi</taxon>
        <taxon>Dikarya</taxon>
        <taxon>Basidiomycota</taxon>
        <taxon>Agaricomycotina</taxon>
        <taxon>Agaricomycetes</taxon>
        <taxon>Russulales</taxon>
        <taxon>Bondarzewiaceae</taxon>
        <taxon>Heterobasidion</taxon>
        <taxon>Heterobasidion annosum species complex</taxon>
    </lineage>
</organism>
<dbReference type="PANTHER" id="PTHR13832:SF792">
    <property type="entry name" value="GM14286P"/>
    <property type="match status" value="1"/>
</dbReference>
<dbReference type="STRING" id="747525.W4KHH5"/>
<dbReference type="InterPro" id="IPR015655">
    <property type="entry name" value="PP2C"/>
</dbReference>
<dbReference type="GeneID" id="20677336"/>
<dbReference type="Proteomes" id="UP000030671">
    <property type="component" value="Unassembled WGS sequence"/>
</dbReference>
<feature type="domain" description="PPM-type phosphatase" evidence="1">
    <location>
        <begin position="73"/>
        <end position="473"/>
    </location>
</feature>
<sequence>MNVLQPEAERESKVDIDIAAEVRAEVDVVVPEGSQAESGTYAFVSLTAAEANARLAALAHPTRTTFDTVTGRSAEVVSFQPCQSYSSQDRHVVKELDIRGQKWTFTGVFDGHLGDATVQHTAHHLPIIVSEFLHKVVTGPSAPLPAPDVVSDILARAIISFDDAIAGDVLALFPGGLAGLPARSSAEIRTVLNDYYDGGQNYQKARLCMYGTTALVALVDPAHEHLWVANLGDSDAVLVSQTVAGAWECELLNNIHNGDSDAEVERVQREHPGEAECVLDGRVLGAIAPFRCIGDAPFKQPALFTRRILYNLYPGIPDSSPWDAFLDRNLTPPYISARPEITHRSLRAYALPCGLAGTGDAGVGVGAGKGRPYLVLATDGLAELYDGFAREEMAQDWARVVGAAVTASRSPSHSHSRAHAHAHAHAQAAPEENVALALLRHALGDDLVTVSQLLTLDMDRPWMDDTTIVVQAL</sequence>
<protein>
    <recommendedName>
        <fullName evidence="1">PPM-type phosphatase domain-containing protein</fullName>
    </recommendedName>
</protein>
<accession>W4KHH5</accession>
<reference evidence="2 3" key="1">
    <citation type="journal article" date="2012" name="New Phytol.">
        <title>Insight into trade-off between wood decay and parasitism from the genome of a fungal forest pathogen.</title>
        <authorList>
            <person name="Olson A."/>
            <person name="Aerts A."/>
            <person name="Asiegbu F."/>
            <person name="Belbahri L."/>
            <person name="Bouzid O."/>
            <person name="Broberg A."/>
            <person name="Canback B."/>
            <person name="Coutinho P.M."/>
            <person name="Cullen D."/>
            <person name="Dalman K."/>
            <person name="Deflorio G."/>
            <person name="van Diepen L.T."/>
            <person name="Dunand C."/>
            <person name="Duplessis S."/>
            <person name="Durling M."/>
            <person name="Gonthier P."/>
            <person name="Grimwood J."/>
            <person name="Fossdal C.G."/>
            <person name="Hansson D."/>
            <person name="Henrissat B."/>
            <person name="Hietala A."/>
            <person name="Himmelstrand K."/>
            <person name="Hoffmeister D."/>
            <person name="Hogberg N."/>
            <person name="James T.Y."/>
            <person name="Karlsson M."/>
            <person name="Kohler A."/>
            <person name="Kues U."/>
            <person name="Lee Y.H."/>
            <person name="Lin Y.C."/>
            <person name="Lind M."/>
            <person name="Lindquist E."/>
            <person name="Lombard V."/>
            <person name="Lucas S."/>
            <person name="Lunden K."/>
            <person name="Morin E."/>
            <person name="Murat C."/>
            <person name="Park J."/>
            <person name="Raffaello T."/>
            <person name="Rouze P."/>
            <person name="Salamov A."/>
            <person name="Schmutz J."/>
            <person name="Solheim H."/>
            <person name="Stahlberg J."/>
            <person name="Velez H."/>
            <person name="de Vries R.P."/>
            <person name="Wiebenga A."/>
            <person name="Woodward S."/>
            <person name="Yakovlev I."/>
            <person name="Garbelotto M."/>
            <person name="Martin F."/>
            <person name="Grigoriev I.V."/>
            <person name="Stenlid J."/>
        </authorList>
    </citation>
    <scope>NUCLEOTIDE SEQUENCE [LARGE SCALE GENOMIC DNA]</scope>
    <source>
        <strain evidence="2 3">TC 32-1</strain>
    </source>
</reference>
<dbReference type="HOGENOM" id="CLU_020130_0_0_1"/>
<gene>
    <name evidence="2" type="ORF">HETIRDRAFT_470225</name>
</gene>
<dbReference type="EMBL" id="KI925455">
    <property type="protein sequence ID" value="ETW85174.1"/>
    <property type="molecule type" value="Genomic_DNA"/>
</dbReference>
<proteinExistence type="predicted"/>
<dbReference type="PANTHER" id="PTHR13832">
    <property type="entry name" value="PROTEIN PHOSPHATASE 2C"/>
    <property type="match status" value="1"/>
</dbReference>
<dbReference type="CDD" id="cd00143">
    <property type="entry name" value="PP2Cc"/>
    <property type="match status" value="1"/>
</dbReference>
<dbReference type="SUPFAM" id="SSF81606">
    <property type="entry name" value="PP2C-like"/>
    <property type="match status" value="1"/>
</dbReference>
<evidence type="ECO:0000313" key="3">
    <source>
        <dbReference type="Proteomes" id="UP000030671"/>
    </source>
</evidence>
<dbReference type="eggNOG" id="KOG0700">
    <property type="taxonomic scope" value="Eukaryota"/>
</dbReference>
<dbReference type="OrthoDB" id="420076at2759"/>
<dbReference type="InParanoid" id="W4KHH5"/>
<dbReference type="AlphaFoldDB" id="W4KHH5"/>
<dbReference type="GO" id="GO:0004741">
    <property type="term" value="F:[pyruvate dehydrogenase (acetyl-transferring)]-phosphatase activity"/>
    <property type="evidence" value="ECO:0007669"/>
    <property type="project" value="TreeGrafter"/>
</dbReference>
<dbReference type="SMART" id="SM00332">
    <property type="entry name" value="PP2Cc"/>
    <property type="match status" value="1"/>
</dbReference>
<dbReference type="GO" id="GO:0005739">
    <property type="term" value="C:mitochondrion"/>
    <property type="evidence" value="ECO:0007669"/>
    <property type="project" value="TreeGrafter"/>
</dbReference>
<evidence type="ECO:0000313" key="2">
    <source>
        <dbReference type="EMBL" id="ETW85174.1"/>
    </source>
</evidence>
<name>W4KHH5_HETIT</name>
<evidence type="ECO:0000259" key="1">
    <source>
        <dbReference type="PROSITE" id="PS51746"/>
    </source>
</evidence>
<keyword evidence="3" id="KW-1185">Reference proteome</keyword>
<dbReference type="InterPro" id="IPR001932">
    <property type="entry name" value="PPM-type_phosphatase-like_dom"/>
</dbReference>
<dbReference type="RefSeq" id="XP_009542050.1">
    <property type="nucleotide sequence ID" value="XM_009543755.1"/>
</dbReference>
<dbReference type="KEGG" id="hir:HETIRDRAFT_470225"/>